<dbReference type="Proteomes" id="UP000676194">
    <property type="component" value="Chromosome"/>
</dbReference>
<dbReference type="EMBL" id="CP074694">
    <property type="protein sequence ID" value="QVL34218.1"/>
    <property type="molecule type" value="Genomic_DNA"/>
</dbReference>
<dbReference type="AlphaFoldDB" id="A0A8E6BBQ4"/>
<accession>A0A8E6BBQ4</accession>
<evidence type="ECO:0000313" key="1">
    <source>
        <dbReference type="EMBL" id="QVL34218.1"/>
    </source>
</evidence>
<dbReference type="RefSeq" id="WP_213499190.1">
    <property type="nucleotide sequence ID" value="NZ_CP074694.1"/>
</dbReference>
<keyword evidence="2" id="KW-1185">Reference proteome</keyword>
<sequence length="141" mass="14970">MALAANGAGRQILILTAQIALLEAVRRNPSRCTTTDDITADLMAKHSDGGRWRGTVPRSLAVAGLIKKIGTVNSSRAARHSGYLAQWQGVSDSAIDAHLVTLRRELNELKTQSSSADAGLFAGFETESGRTVAPADPMIKE</sequence>
<evidence type="ECO:0000313" key="2">
    <source>
        <dbReference type="Proteomes" id="UP000676194"/>
    </source>
</evidence>
<reference evidence="1" key="1">
    <citation type="submission" date="2021-05" db="EMBL/GenBank/DDBJ databases">
        <title>Complete genome sequence of the cellulolytic planctomycete Telmatocola sphagniphila SP2T and characterization of the first cellulase from planctomycetes.</title>
        <authorList>
            <person name="Rakitin A.L."/>
            <person name="Beletsky A.V."/>
            <person name="Naumoff D.G."/>
            <person name="Kulichevskaya I.S."/>
            <person name="Mardanov A.V."/>
            <person name="Ravin N.V."/>
            <person name="Dedysh S.N."/>
        </authorList>
    </citation>
    <scope>NUCLEOTIDE SEQUENCE</scope>
    <source>
        <strain evidence="1">SP2T</strain>
    </source>
</reference>
<name>A0A8E6BBQ4_9BACT</name>
<protein>
    <submittedName>
        <fullName evidence="1">Uncharacterized protein</fullName>
    </submittedName>
</protein>
<dbReference type="KEGG" id="tsph:KIH39_10015"/>
<organism evidence="1 2">
    <name type="scientific">Telmatocola sphagniphila</name>
    <dbReference type="NCBI Taxonomy" id="1123043"/>
    <lineage>
        <taxon>Bacteria</taxon>
        <taxon>Pseudomonadati</taxon>
        <taxon>Planctomycetota</taxon>
        <taxon>Planctomycetia</taxon>
        <taxon>Gemmatales</taxon>
        <taxon>Gemmataceae</taxon>
    </lineage>
</organism>
<proteinExistence type="predicted"/>
<gene>
    <name evidence="1" type="ORF">KIH39_10015</name>
</gene>